<feature type="transmembrane region" description="Helical" evidence="9">
    <location>
        <begin position="12"/>
        <end position="33"/>
    </location>
</feature>
<keyword evidence="4 9" id="KW-0812">Transmembrane</keyword>
<dbReference type="GO" id="GO:0015450">
    <property type="term" value="F:protein-transporting ATPase activity"/>
    <property type="evidence" value="ECO:0007669"/>
    <property type="project" value="InterPro"/>
</dbReference>
<dbReference type="PANTHER" id="PTHR30081:SF8">
    <property type="entry name" value="PROTEIN TRANSLOCASE SUBUNIT SECF"/>
    <property type="match status" value="1"/>
</dbReference>
<feature type="transmembrane region" description="Helical" evidence="9">
    <location>
        <begin position="238"/>
        <end position="261"/>
    </location>
</feature>
<dbReference type="HAMAP" id="MF_01464_B">
    <property type="entry name" value="SecF_B"/>
    <property type="match status" value="1"/>
</dbReference>
<dbReference type="GO" id="GO:0065002">
    <property type="term" value="P:intracellular protein transmembrane transport"/>
    <property type="evidence" value="ECO:0007669"/>
    <property type="project" value="UniProtKB-UniRule"/>
</dbReference>
<dbReference type="SUPFAM" id="SSF82866">
    <property type="entry name" value="Multidrug efflux transporter AcrB transmembrane domain"/>
    <property type="match status" value="1"/>
</dbReference>
<dbReference type="EMBL" id="PFNG01000085">
    <property type="protein sequence ID" value="PIZ40633.1"/>
    <property type="molecule type" value="Genomic_DNA"/>
</dbReference>
<sequence>MRNFDFIGKKTWWFALSGFFIVLSLVGILVRGFNYSIDFKGGSASDVKFTKTVSVEQVRSVVSSVGHADSVIQPIERRTIGELGSEAAQSKGSEMLIRTRELDPKQEAALFDALDKKLGVLDRQTKTVDASWGSHITERAIYAAVAAMVILLIYITVRYEFKMSVAAIVALVHDLLITAGVYALVGREVNPNMIAAMLTILGYSLYDTIVVFHRIKENSTNVVRTTYSAMANRSINQVLMRSINTSLVTLLPIISILLFGGETLKDFAFAMMVGTISGAYSSIFFASPIFVMWKEAEPYYKNLKKKYGKEVVAQATA</sequence>
<dbReference type="InterPro" id="IPR005665">
    <property type="entry name" value="SecF_bac"/>
</dbReference>
<feature type="transmembrane region" description="Helical" evidence="9">
    <location>
        <begin position="191"/>
        <end position="212"/>
    </location>
</feature>
<dbReference type="GO" id="GO:0005886">
    <property type="term" value="C:plasma membrane"/>
    <property type="evidence" value="ECO:0007669"/>
    <property type="project" value="UniProtKB-SubCell"/>
</dbReference>
<keyword evidence="8 9" id="KW-0472">Membrane</keyword>
<evidence type="ECO:0000256" key="3">
    <source>
        <dbReference type="ARBA" id="ARBA00022475"/>
    </source>
</evidence>
<evidence type="ECO:0000256" key="7">
    <source>
        <dbReference type="ARBA" id="ARBA00023010"/>
    </source>
</evidence>
<comment type="similarity">
    <text evidence="9">Belongs to the SecD/SecF family. SecF subfamily.</text>
</comment>
<evidence type="ECO:0000256" key="8">
    <source>
        <dbReference type="ARBA" id="ARBA00023136"/>
    </source>
</evidence>
<feature type="domain" description="Protein export membrane protein SecD/SecF C-terminal" evidence="10">
    <location>
        <begin position="121"/>
        <end position="295"/>
    </location>
</feature>
<keyword evidence="3 9" id="KW-1003">Cell membrane</keyword>
<gene>
    <name evidence="9 11" type="primary">secF</name>
    <name evidence="11" type="ORF">COY37_03640</name>
</gene>
<evidence type="ECO:0000256" key="5">
    <source>
        <dbReference type="ARBA" id="ARBA00022927"/>
    </source>
</evidence>
<evidence type="ECO:0000259" key="10">
    <source>
        <dbReference type="Pfam" id="PF02355"/>
    </source>
</evidence>
<evidence type="ECO:0000256" key="6">
    <source>
        <dbReference type="ARBA" id="ARBA00022989"/>
    </source>
</evidence>
<comment type="caution">
    <text evidence="11">The sequence shown here is derived from an EMBL/GenBank/DDBJ whole genome shotgun (WGS) entry which is preliminary data.</text>
</comment>
<dbReference type="NCBIfam" id="TIGR00916">
    <property type="entry name" value="2A0604s01"/>
    <property type="match status" value="1"/>
</dbReference>
<dbReference type="RefSeq" id="WP_286678937.1">
    <property type="nucleotide sequence ID" value="NZ_MNXI01000117.1"/>
</dbReference>
<keyword evidence="7 9" id="KW-0811">Translocation</keyword>
<proteinExistence type="inferred from homology"/>
<comment type="subunit">
    <text evidence="9">Forms a complex with SecD. Part of the essential Sec protein translocation apparatus which comprises SecA, SecYEG and auxiliary proteins SecDF. Other proteins may also be involved.</text>
</comment>
<feature type="transmembrane region" description="Helical" evidence="9">
    <location>
        <begin position="267"/>
        <end position="293"/>
    </location>
</feature>
<dbReference type="PANTHER" id="PTHR30081">
    <property type="entry name" value="PROTEIN-EXPORT MEMBRANE PROTEIN SEC"/>
    <property type="match status" value="1"/>
</dbReference>
<evidence type="ECO:0000256" key="4">
    <source>
        <dbReference type="ARBA" id="ARBA00022692"/>
    </source>
</evidence>
<dbReference type="InterPro" id="IPR022646">
    <property type="entry name" value="SecD/SecF_CS"/>
</dbReference>
<dbReference type="InterPro" id="IPR022645">
    <property type="entry name" value="SecD/SecF_bac"/>
</dbReference>
<accession>A0A2M7T9Y6</accession>
<organism evidence="11 12">
    <name type="scientific">Candidatus Aquicultor secundus</name>
    <dbReference type="NCBI Taxonomy" id="1973895"/>
    <lineage>
        <taxon>Bacteria</taxon>
        <taxon>Bacillati</taxon>
        <taxon>Actinomycetota</taxon>
        <taxon>Candidatus Aquicultoria</taxon>
        <taxon>Candidatus Aquicultorales</taxon>
        <taxon>Candidatus Aquicultoraceae</taxon>
        <taxon>Candidatus Aquicultor</taxon>
    </lineage>
</organism>
<reference evidence="12" key="1">
    <citation type="submission" date="2017-09" db="EMBL/GenBank/DDBJ databases">
        <title>Depth-based differentiation of microbial function through sediment-hosted aquifers and enrichment of novel symbionts in the deep terrestrial subsurface.</title>
        <authorList>
            <person name="Probst A.J."/>
            <person name="Ladd B."/>
            <person name="Jarett J.K."/>
            <person name="Geller-Mcgrath D.E."/>
            <person name="Sieber C.M.K."/>
            <person name="Emerson J.B."/>
            <person name="Anantharaman K."/>
            <person name="Thomas B.C."/>
            <person name="Malmstrom R."/>
            <person name="Stieglmeier M."/>
            <person name="Klingl A."/>
            <person name="Woyke T."/>
            <person name="Ryan C.M."/>
            <person name="Banfield J.F."/>
        </authorList>
    </citation>
    <scope>NUCLEOTIDE SEQUENCE [LARGE SCALE GENOMIC DNA]</scope>
</reference>
<evidence type="ECO:0000256" key="1">
    <source>
        <dbReference type="ARBA" id="ARBA00004651"/>
    </source>
</evidence>
<dbReference type="Pfam" id="PF07549">
    <property type="entry name" value="Sec_GG"/>
    <property type="match status" value="1"/>
</dbReference>
<evidence type="ECO:0000256" key="9">
    <source>
        <dbReference type="HAMAP-Rule" id="MF_01464"/>
    </source>
</evidence>
<dbReference type="PRINTS" id="PR01755">
    <property type="entry name" value="SECFTRNLCASE"/>
</dbReference>
<name>A0A2M7T9Y6_9ACTN</name>
<dbReference type="InterPro" id="IPR055344">
    <property type="entry name" value="SecD_SecF_C_bact"/>
</dbReference>
<comment type="function">
    <text evidence="9">Part of the Sec protein translocase complex. Interacts with the SecYEG preprotein conducting channel. SecDF uses the proton motive force (PMF) to complete protein translocation after the ATP-dependent function of SecA.</text>
</comment>
<protein>
    <recommendedName>
        <fullName evidence="9">Protein-export membrane protein SecF</fullName>
    </recommendedName>
</protein>
<evidence type="ECO:0000313" key="12">
    <source>
        <dbReference type="Proteomes" id="UP000230956"/>
    </source>
</evidence>
<evidence type="ECO:0000313" key="11">
    <source>
        <dbReference type="EMBL" id="PIZ40633.1"/>
    </source>
</evidence>
<feature type="transmembrane region" description="Helical" evidence="9">
    <location>
        <begin position="140"/>
        <end position="157"/>
    </location>
</feature>
<dbReference type="Proteomes" id="UP000230956">
    <property type="component" value="Unassembled WGS sequence"/>
</dbReference>
<dbReference type="InterPro" id="IPR048634">
    <property type="entry name" value="SecD_SecF_C"/>
</dbReference>
<dbReference type="Gene3D" id="1.20.1640.10">
    <property type="entry name" value="Multidrug efflux transporter AcrB transmembrane domain"/>
    <property type="match status" value="1"/>
</dbReference>
<dbReference type="GO" id="GO:0043952">
    <property type="term" value="P:protein transport by the Sec complex"/>
    <property type="evidence" value="ECO:0007669"/>
    <property type="project" value="UniProtKB-UniRule"/>
</dbReference>
<keyword evidence="2 9" id="KW-0813">Transport</keyword>
<keyword evidence="5 9" id="KW-0653">Protein transport</keyword>
<dbReference type="AlphaFoldDB" id="A0A2M7T9Y6"/>
<dbReference type="NCBIfam" id="TIGR00966">
    <property type="entry name" value="transloc_SecF"/>
    <property type="match status" value="1"/>
</dbReference>
<dbReference type="Pfam" id="PF02355">
    <property type="entry name" value="SecD_SecF_C"/>
    <property type="match status" value="1"/>
</dbReference>
<feature type="transmembrane region" description="Helical" evidence="9">
    <location>
        <begin position="164"/>
        <end position="185"/>
    </location>
</feature>
<keyword evidence="6 9" id="KW-1133">Transmembrane helix</keyword>
<dbReference type="GO" id="GO:0006605">
    <property type="term" value="P:protein targeting"/>
    <property type="evidence" value="ECO:0007669"/>
    <property type="project" value="UniProtKB-UniRule"/>
</dbReference>
<evidence type="ECO:0000256" key="2">
    <source>
        <dbReference type="ARBA" id="ARBA00022448"/>
    </source>
</evidence>
<comment type="subcellular location">
    <subcellularLocation>
        <location evidence="1 9">Cell membrane</location>
        <topology evidence="1 9">Multi-pass membrane protein</topology>
    </subcellularLocation>
</comment>
<dbReference type="InterPro" id="IPR022813">
    <property type="entry name" value="SecD/SecF_arch_bac"/>
</dbReference>